<dbReference type="Proteomes" id="UP001249851">
    <property type="component" value="Unassembled WGS sequence"/>
</dbReference>
<comment type="caution">
    <text evidence="1">The sequence shown here is derived from an EMBL/GenBank/DDBJ whole genome shotgun (WGS) entry which is preliminary data.</text>
</comment>
<reference evidence="1" key="2">
    <citation type="journal article" date="2023" name="Science">
        <title>Genomic signatures of disease resistance in endangered staghorn corals.</title>
        <authorList>
            <person name="Vollmer S.V."/>
            <person name="Selwyn J.D."/>
            <person name="Despard B.A."/>
            <person name="Roesel C.L."/>
        </authorList>
    </citation>
    <scope>NUCLEOTIDE SEQUENCE</scope>
    <source>
        <strain evidence="1">K2</strain>
    </source>
</reference>
<sequence length="110" mass="12889">MELSWQKTTTLSESVDWGKTFRNVTLWLNDITHRKEYRTPFLTSIAVLNLMSIPSPLNCPHRRIRGKTKYFLARVKGANHLPLYTFIVKGANYRRFNLNSISTKKAEQNF</sequence>
<dbReference type="EMBL" id="JARQWQ010000003">
    <property type="protein sequence ID" value="KAK2573039.1"/>
    <property type="molecule type" value="Genomic_DNA"/>
</dbReference>
<proteinExistence type="predicted"/>
<protein>
    <submittedName>
        <fullName evidence="1">Uncharacterized protein</fullName>
    </submittedName>
</protein>
<gene>
    <name evidence="1" type="ORF">P5673_002069</name>
</gene>
<dbReference type="AlphaFoldDB" id="A0AAD9R4R1"/>
<accession>A0AAD9R4R1</accession>
<evidence type="ECO:0000313" key="2">
    <source>
        <dbReference type="Proteomes" id="UP001249851"/>
    </source>
</evidence>
<name>A0AAD9R4R1_ACRCE</name>
<organism evidence="1 2">
    <name type="scientific">Acropora cervicornis</name>
    <name type="common">Staghorn coral</name>
    <dbReference type="NCBI Taxonomy" id="6130"/>
    <lineage>
        <taxon>Eukaryota</taxon>
        <taxon>Metazoa</taxon>
        <taxon>Cnidaria</taxon>
        <taxon>Anthozoa</taxon>
        <taxon>Hexacorallia</taxon>
        <taxon>Scleractinia</taxon>
        <taxon>Astrocoeniina</taxon>
        <taxon>Acroporidae</taxon>
        <taxon>Acropora</taxon>
    </lineage>
</organism>
<reference evidence="1" key="1">
    <citation type="journal article" date="2023" name="G3 (Bethesda)">
        <title>Whole genome assembly and annotation of the endangered Caribbean coral Acropora cervicornis.</title>
        <authorList>
            <person name="Selwyn J.D."/>
            <person name="Vollmer S.V."/>
        </authorList>
    </citation>
    <scope>NUCLEOTIDE SEQUENCE</scope>
    <source>
        <strain evidence="1">K2</strain>
    </source>
</reference>
<evidence type="ECO:0000313" key="1">
    <source>
        <dbReference type="EMBL" id="KAK2573039.1"/>
    </source>
</evidence>
<keyword evidence="2" id="KW-1185">Reference proteome</keyword>